<evidence type="ECO:0000313" key="2">
    <source>
        <dbReference type="EMBL" id="KAH7244439.1"/>
    </source>
</evidence>
<reference evidence="2" key="1">
    <citation type="journal article" date="2021" name="Nat. Commun.">
        <title>Genetic determinants of endophytism in the Arabidopsis root mycobiome.</title>
        <authorList>
            <person name="Mesny F."/>
            <person name="Miyauchi S."/>
            <person name="Thiergart T."/>
            <person name="Pickel B."/>
            <person name="Atanasova L."/>
            <person name="Karlsson M."/>
            <person name="Huettel B."/>
            <person name="Barry K.W."/>
            <person name="Haridas S."/>
            <person name="Chen C."/>
            <person name="Bauer D."/>
            <person name="Andreopoulos W."/>
            <person name="Pangilinan J."/>
            <person name="LaButti K."/>
            <person name="Riley R."/>
            <person name="Lipzen A."/>
            <person name="Clum A."/>
            <person name="Drula E."/>
            <person name="Henrissat B."/>
            <person name="Kohler A."/>
            <person name="Grigoriev I.V."/>
            <person name="Martin F.M."/>
            <person name="Hacquard S."/>
        </authorList>
    </citation>
    <scope>NUCLEOTIDE SEQUENCE</scope>
    <source>
        <strain evidence="2">MPI-CAGE-AT-0023</strain>
    </source>
</reference>
<comment type="caution">
    <text evidence="2">The sequence shown here is derived from an EMBL/GenBank/DDBJ whole genome shotgun (WGS) entry which is preliminary data.</text>
</comment>
<dbReference type="EMBL" id="JAGMUX010000011">
    <property type="protein sequence ID" value="KAH7244439.1"/>
    <property type="molecule type" value="Genomic_DNA"/>
</dbReference>
<dbReference type="OrthoDB" id="5422579at2759"/>
<organism evidence="2 3">
    <name type="scientific">Fusarium redolens</name>
    <dbReference type="NCBI Taxonomy" id="48865"/>
    <lineage>
        <taxon>Eukaryota</taxon>
        <taxon>Fungi</taxon>
        <taxon>Dikarya</taxon>
        <taxon>Ascomycota</taxon>
        <taxon>Pezizomycotina</taxon>
        <taxon>Sordariomycetes</taxon>
        <taxon>Hypocreomycetidae</taxon>
        <taxon>Hypocreales</taxon>
        <taxon>Nectriaceae</taxon>
        <taxon>Fusarium</taxon>
        <taxon>Fusarium redolens species complex</taxon>
    </lineage>
</organism>
<dbReference type="RefSeq" id="XP_046047662.1">
    <property type="nucleotide sequence ID" value="XM_046193250.1"/>
</dbReference>
<gene>
    <name evidence="2" type="ORF">BKA55DRAFT_573918</name>
</gene>
<dbReference type="AlphaFoldDB" id="A0A9P9K946"/>
<dbReference type="Proteomes" id="UP000720189">
    <property type="component" value="Unassembled WGS sequence"/>
</dbReference>
<evidence type="ECO:0000256" key="1">
    <source>
        <dbReference type="SAM" id="MobiDB-lite"/>
    </source>
</evidence>
<sequence>MTKLQGGNRMTNEEAPSAPSFDWTTRNWMEEESFSRIVGREARAIFIALEVLGDPSIRLTEFRLDASLEVCEESYQPGLPILLFDSNESPFPPQLISSFSSCNLTKFHLVLSNYCDAGTGEYLGEVSLDHGNVAAILASMPQLEDLLLELHDMSIFSAIPNIEFSRL</sequence>
<dbReference type="GeneID" id="70223204"/>
<keyword evidence="3" id="KW-1185">Reference proteome</keyword>
<name>A0A9P9K946_FUSRE</name>
<protein>
    <submittedName>
        <fullName evidence="2">Uncharacterized protein</fullName>
    </submittedName>
</protein>
<proteinExistence type="predicted"/>
<accession>A0A9P9K946</accession>
<feature type="region of interest" description="Disordered" evidence="1">
    <location>
        <begin position="1"/>
        <end position="22"/>
    </location>
</feature>
<evidence type="ECO:0000313" key="3">
    <source>
        <dbReference type="Proteomes" id="UP000720189"/>
    </source>
</evidence>